<evidence type="ECO:0000313" key="1">
    <source>
        <dbReference type="EMBL" id="EDN92373.1"/>
    </source>
</evidence>
<reference evidence="2" key="1">
    <citation type="journal article" date="2011" name="PLoS Genet.">
        <title>Genomic analysis of the necrotrophic fungal pathogens Sclerotinia sclerotiorum and Botrytis cinerea.</title>
        <authorList>
            <person name="Amselem J."/>
            <person name="Cuomo C.A."/>
            <person name="van Kan J.A."/>
            <person name="Viaud M."/>
            <person name="Benito E.P."/>
            <person name="Couloux A."/>
            <person name="Coutinho P.M."/>
            <person name="de Vries R.P."/>
            <person name="Dyer P.S."/>
            <person name="Fillinger S."/>
            <person name="Fournier E."/>
            <person name="Gout L."/>
            <person name="Hahn M."/>
            <person name="Kohn L."/>
            <person name="Lapalu N."/>
            <person name="Plummer K.M."/>
            <person name="Pradier J.M."/>
            <person name="Quevillon E."/>
            <person name="Sharon A."/>
            <person name="Simon A."/>
            <person name="ten Have A."/>
            <person name="Tudzynski B."/>
            <person name="Tudzynski P."/>
            <person name="Wincker P."/>
            <person name="Andrew M."/>
            <person name="Anthouard V."/>
            <person name="Beever R.E."/>
            <person name="Beffa R."/>
            <person name="Benoit I."/>
            <person name="Bouzid O."/>
            <person name="Brault B."/>
            <person name="Chen Z."/>
            <person name="Choquer M."/>
            <person name="Collemare J."/>
            <person name="Cotton P."/>
            <person name="Danchin E.G."/>
            <person name="Da Silva C."/>
            <person name="Gautier A."/>
            <person name="Giraud C."/>
            <person name="Giraud T."/>
            <person name="Gonzalez C."/>
            <person name="Grossetete S."/>
            <person name="Guldener U."/>
            <person name="Henrissat B."/>
            <person name="Howlett B.J."/>
            <person name="Kodira C."/>
            <person name="Kretschmer M."/>
            <person name="Lappartient A."/>
            <person name="Leroch M."/>
            <person name="Levis C."/>
            <person name="Mauceli E."/>
            <person name="Neuveglise C."/>
            <person name="Oeser B."/>
            <person name="Pearson M."/>
            <person name="Poulain J."/>
            <person name="Poussereau N."/>
            <person name="Quesneville H."/>
            <person name="Rascle C."/>
            <person name="Schumacher J."/>
            <person name="Segurens B."/>
            <person name="Sexton A."/>
            <person name="Silva E."/>
            <person name="Sirven C."/>
            <person name="Soanes D.M."/>
            <person name="Talbot N.J."/>
            <person name="Templeton M."/>
            <person name="Yandava C."/>
            <person name="Yarden O."/>
            <person name="Zeng Q."/>
            <person name="Rollins J.A."/>
            <person name="Lebrun M.H."/>
            <person name="Dickman M."/>
        </authorList>
    </citation>
    <scope>NUCLEOTIDE SEQUENCE [LARGE SCALE GENOMIC DNA]</scope>
    <source>
        <strain evidence="2">ATCC 18683 / 1980 / Ss-1</strain>
    </source>
</reference>
<organism evidence="1 2">
    <name type="scientific">Sclerotinia sclerotiorum (strain ATCC 18683 / 1980 / Ss-1)</name>
    <name type="common">White mold</name>
    <name type="synonym">Whetzelinia sclerotiorum</name>
    <dbReference type="NCBI Taxonomy" id="665079"/>
    <lineage>
        <taxon>Eukaryota</taxon>
        <taxon>Fungi</taxon>
        <taxon>Dikarya</taxon>
        <taxon>Ascomycota</taxon>
        <taxon>Pezizomycotina</taxon>
        <taxon>Leotiomycetes</taxon>
        <taxon>Helotiales</taxon>
        <taxon>Sclerotiniaceae</taxon>
        <taxon>Sclerotinia</taxon>
    </lineage>
</organism>
<name>A7ESD1_SCLS1</name>
<dbReference type="InParanoid" id="A7ESD1"/>
<dbReference type="Proteomes" id="UP000001312">
    <property type="component" value="Unassembled WGS sequence"/>
</dbReference>
<dbReference type="GeneID" id="5486819"/>
<sequence length="50" mass="5695">MATITSSSNYGGNVNHDYKRNALPVKDFGIKKRLYAHCTSINEKHLFRTP</sequence>
<accession>A7ESD1</accession>
<gene>
    <name evidence="1" type="ORF">SS1G_08236</name>
</gene>
<dbReference type="RefSeq" id="XP_001590496.1">
    <property type="nucleotide sequence ID" value="XM_001590446.1"/>
</dbReference>
<proteinExistence type="predicted"/>
<dbReference type="AlphaFoldDB" id="A7ESD1"/>
<protein>
    <submittedName>
        <fullName evidence="1">Uncharacterized protein</fullName>
    </submittedName>
</protein>
<keyword evidence="2" id="KW-1185">Reference proteome</keyword>
<dbReference type="HOGENOM" id="CLU_3125948_0_0_1"/>
<dbReference type="EMBL" id="CH476631">
    <property type="protein sequence ID" value="EDN92373.1"/>
    <property type="molecule type" value="Genomic_DNA"/>
</dbReference>
<dbReference type="KEGG" id="ssl:SS1G_08236"/>
<evidence type="ECO:0000313" key="2">
    <source>
        <dbReference type="Proteomes" id="UP000001312"/>
    </source>
</evidence>